<comment type="similarity">
    <text evidence="1 2">Belongs to the phD/YefM antitoxin family.</text>
</comment>
<name>A0ABW4Y984_9GAMM</name>
<gene>
    <name evidence="3" type="ORF">ACFSJC_12940</name>
</gene>
<keyword evidence="4" id="KW-1185">Reference proteome</keyword>
<protein>
    <recommendedName>
        <fullName evidence="2">Antitoxin</fullName>
    </recommendedName>
</protein>
<comment type="caution">
    <text evidence="3">The sequence shown here is derived from an EMBL/GenBank/DDBJ whole genome shotgun (WGS) entry which is preliminary data.</text>
</comment>
<dbReference type="Pfam" id="PF02604">
    <property type="entry name" value="PhdYeFM_antitox"/>
    <property type="match status" value="1"/>
</dbReference>
<evidence type="ECO:0000313" key="3">
    <source>
        <dbReference type="EMBL" id="MFD2112746.1"/>
    </source>
</evidence>
<accession>A0ABW4Y984</accession>
<dbReference type="Proteomes" id="UP001597337">
    <property type="component" value="Unassembled WGS sequence"/>
</dbReference>
<dbReference type="InterPro" id="IPR036165">
    <property type="entry name" value="YefM-like_sf"/>
</dbReference>
<evidence type="ECO:0000256" key="2">
    <source>
        <dbReference type="RuleBase" id="RU362080"/>
    </source>
</evidence>
<dbReference type="SUPFAM" id="SSF143120">
    <property type="entry name" value="YefM-like"/>
    <property type="match status" value="1"/>
</dbReference>
<dbReference type="InterPro" id="IPR006442">
    <property type="entry name" value="Antitoxin_Phd/YefM"/>
</dbReference>
<dbReference type="Gene3D" id="3.40.1620.10">
    <property type="entry name" value="YefM-like domain"/>
    <property type="match status" value="1"/>
</dbReference>
<proteinExistence type="inferred from homology"/>
<sequence>MKLCFTTPSLPGNPSSLFYTPTKKVVTFLYQKTMREVAMSITTLSSREFNQDVGKAKRATRNGPVFITDRGRPAHVLLSLDEYQRLTGTHRSIVDALSMPGLSDIEFEPPRIDIQGRAADLS</sequence>
<comment type="function">
    <text evidence="2">Antitoxin component of a type II toxin-antitoxin (TA) system.</text>
</comment>
<reference evidence="4" key="1">
    <citation type="journal article" date="2019" name="Int. J. Syst. Evol. Microbiol.">
        <title>The Global Catalogue of Microorganisms (GCM) 10K type strain sequencing project: providing services to taxonomists for standard genome sequencing and annotation.</title>
        <authorList>
            <consortium name="The Broad Institute Genomics Platform"/>
            <consortium name="The Broad Institute Genome Sequencing Center for Infectious Disease"/>
            <person name="Wu L."/>
            <person name="Ma J."/>
        </authorList>
    </citation>
    <scope>NUCLEOTIDE SEQUENCE [LARGE SCALE GENOMIC DNA]</scope>
    <source>
        <strain evidence="4">KACC 12597</strain>
    </source>
</reference>
<dbReference type="RefSeq" id="WP_386027319.1">
    <property type="nucleotide sequence ID" value="NZ_JBHUHX010000036.1"/>
</dbReference>
<dbReference type="EMBL" id="JBHUHX010000036">
    <property type="protein sequence ID" value="MFD2112746.1"/>
    <property type="molecule type" value="Genomic_DNA"/>
</dbReference>
<evidence type="ECO:0000256" key="1">
    <source>
        <dbReference type="ARBA" id="ARBA00009981"/>
    </source>
</evidence>
<organism evidence="3 4">
    <name type="scientific">Thiorhodococcus fuscus</name>
    <dbReference type="NCBI Taxonomy" id="527200"/>
    <lineage>
        <taxon>Bacteria</taxon>
        <taxon>Pseudomonadati</taxon>
        <taxon>Pseudomonadota</taxon>
        <taxon>Gammaproteobacteria</taxon>
        <taxon>Chromatiales</taxon>
        <taxon>Chromatiaceae</taxon>
        <taxon>Thiorhodococcus</taxon>
    </lineage>
</organism>
<evidence type="ECO:0000313" key="4">
    <source>
        <dbReference type="Proteomes" id="UP001597337"/>
    </source>
</evidence>
<dbReference type="NCBIfam" id="TIGR01552">
    <property type="entry name" value="phd_fam"/>
    <property type="match status" value="1"/>
</dbReference>